<feature type="compositionally biased region" description="Basic and acidic residues" evidence="1">
    <location>
        <begin position="116"/>
        <end position="126"/>
    </location>
</feature>
<reference evidence="3" key="1">
    <citation type="journal article" date="2018" name="Genome Biol. Evol.">
        <title>Genomics and development of Lentinus tigrinus, a white-rot wood-decaying mushroom with dimorphic fruiting bodies.</title>
        <authorList>
            <person name="Wu B."/>
            <person name="Xu Z."/>
            <person name="Knudson A."/>
            <person name="Carlson A."/>
            <person name="Chen N."/>
            <person name="Kovaka S."/>
            <person name="LaButti K."/>
            <person name="Lipzen A."/>
            <person name="Pennachio C."/>
            <person name="Riley R."/>
            <person name="Schakwitz W."/>
            <person name="Umezawa K."/>
            <person name="Ohm R.A."/>
            <person name="Grigoriev I.V."/>
            <person name="Nagy L.G."/>
            <person name="Gibbons J."/>
            <person name="Hibbett D."/>
        </authorList>
    </citation>
    <scope>NUCLEOTIDE SEQUENCE [LARGE SCALE GENOMIC DNA]</scope>
    <source>
        <strain evidence="3">ALCF2SS1-6</strain>
    </source>
</reference>
<evidence type="ECO:0000256" key="2">
    <source>
        <dbReference type="SAM" id="Phobius"/>
    </source>
</evidence>
<keyword evidence="2" id="KW-0812">Transmembrane</keyword>
<dbReference type="EMBL" id="ML122331">
    <property type="protein sequence ID" value="RPD53037.1"/>
    <property type="molecule type" value="Genomic_DNA"/>
</dbReference>
<sequence length="173" mass="19781">MAIAPTLTLAVDAMTPRSRERLHYTGIVGVAWIIGIIVWLYKRHRRARRAKAAGFRSYREFLDPPKKQDAFIIPPDPAVLQGQARPGQKFVVEKEHKKKGKDFLFKHAKTVPVAEAEERPHGEKEGVPPGMNHRASAPPRVSESTQLSPFCWLAMVKQEATRRRRDMSRILRR</sequence>
<feature type="transmembrane region" description="Helical" evidence="2">
    <location>
        <begin position="22"/>
        <end position="41"/>
    </location>
</feature>
<accession>A0A5C2RRG8</accession>
<evidence type="ECO:0000313" key="3">
    <source>
        <dbReference type="EMBL" id="RPD53037.1"/>
    </source>
</evidence>
<keyword evidence="2" id="KW-1133">Transmembrane helix</keyword>
<keyword evidence="2" id="KW-0472">Membrane</keyword>
<name>A0A5C2RRG8_9APHY</name>
<evidence type="ECO:0000313" key="4">
    <source>
        <dbReference type="Proteomes" id="UP000313359"/>
    </source>
</evidence>
<dbReference type="Proteomes" id="UP000313359">
    <property type="component" value="Unassembled WGS sequence"/>
</dbReference>
<gene>
    <name evidence="3" type="ORF">L227DRAFT_604795</name>
</gene>
<feature type="region of interest" description="Disordered" evidence="1">
    <location>
        <begin position="114"/>
        <end position="142"/>
    </location>
</feature>
<dbReference type="OrthoDB" id="3184377at2759"/>
<evidence type="ECO:0000256" key="1">
    <source>
        <dbReference type="SAM" id="MobiDB-lite"/>
    </source>
</evidence>
<dbReference type="AlphaFoldDB" id="A0A5C2RRG8"/>
<organism evidence="3 4">
    <name type="scientific">Lentinus tigrinus ALCF2SS1-6</name>
    <dbReference type="NCBI Taxonomy" id="1328759"/>
    <lineage>
        <taxon>Eukaryota</taxon>
        <taxon>Fungi</taxon>
        <taxon>Dikarya</taxon>
        <taxon>Basidiomycota</taxon>
        <taxon>Agaricomycotina</taxon>
        <taxon>Agaricomycetes</taxon>
        <taxon>Polyporales</taxon>
        <taxon>Polyporaceae</taxon>
        <taxon>Lentinus</taxon>
    </lineage>
</organism>
<proteinExistence type="predicted"/>
<protein>
    <submittedName>
        <fullName evidence="3">Uncharacterized protein</fullName>
    </submittedName>
</protein>
<keyword evidence="4" id="KW-1185">Reference proteome</keyword>